<organism evidence="7 8">
    <name type="scientific">Maribacter polysiphoniae</name>
    <dbReference type="NCBI Taxonomy" id="429344"/>
    <lineage>
        <taxon>Bacteria</taxon>
        <taxon>Pseudomonadati</taxon>
        <taxon>Bacteroidota</taxon>
        <taxon>Flavobacteriia</taxon>
        <taxon>Flavobacteriales</taxon>
        <taxon>Flavobacteriaceae</taxon>
        <taxon>Maribacter</taxon>
    </lineage>
</organism>
<dbReference type="InterPro" id="IPR050090">
    <property type="entry name" value="Tyrosine_recombinase_XerCD"/>
</dbReference>
<proteinExistence type="inferred from homology"/>
<dbReference type="InterPro" id="IPR013762">
    <property type="entry name" value="Integrase-like_cat_sf"/>
</dbReference>
<dbReference type="PROSITE" id="PS51898">
    <property type="entry name" value="TYR_RECOMBINASE"/>
    <property type="match status" value="1"/>
</dbReference>
<protein>
    <submittedName>
        <fullName evidence="7">Type 1 fimbriae regulatory protein FimB</fullName>
    </submittedName>
</protein>
<evidence type="ECO:0000256" key="1">
    <source>
        <dbReference type="ARBA" id="ARBA00008857"/>
    </source>
</evidence>
<dbReference type="InterPro" id="IPR002104">
    <property type="entry name" value="Integrase_catalytic"/>
</dbReference>
<dbReference type="GO" id="GO:0003677">
    <property type="term" value="F:DNA binding"/>
    <property type="evidence" value="ECO:0007669"/>
    <property type="project" value="InterPro"/>
</dbReference>
<gene>
    <name evidence="7" type="ORF">LX92_02789</name>
</gene>
<evidence type="ECO:0000313" key="7">
    <source>
        <dbReference type="EMBL" id="PWK22851.1"/>
    </source>
</evidence>
<keyword evidence="5" id="KW-0233">DNA recombination</keyword>
<comment type="similarity">
    <text evidence="1">Belongs to the 'phage' integrase family.</text>
</comment>
<dbReference type="PANTHER" id="PTHR30349">
    <property type="entry name" value="PHAGE INTEGRASE-RELATED"/>
    <property type="match status" value="1"/>
</dbReference>
<feature type="domain" description="Tyr recombinase" evidence="6">
    <location>
        <begin position="36"/>
        <end position="212"/>
    </location>
</feature>
<keyword evidence="3" id="KW-0805">Transcription regulation</keyword>
<dbReference type="GO" id="GO:0015074">
    <property type="term" value="P:DNA integration"/>
    <property type="evidence" value="ECO:0007669"/>
    <property type="project" value="InterPro"/>
</dbReference>
<dbReference type="InterPro" id="IPR011010">
    <property type="entry name" value="DNA_brk_join_enz"/>
</dbReference>
<sequence>MNFNLYYIGIAKYLKLSSNGRNVKSMENVTADAHERTKDYLSDSEMKLLLQASKKTRYPKRNYLLLLMIYRHGLRVSEAVNLKKSDVNIKESRVWINRLKNGLSVEHPISGDELRAIRRYLNSRKDNLPWLFINERGLPLTRQAVNYITTSVGEKANLPRVHPHTLRHSCGFYLANKGYDLRLIQDYLGHRDPKHTAHYTRVVSSRFEKLWS</sequence>
<accession>A0A316DXL5</accession>
<dbReference type="EMBL" id="QGGQ01000006">
    <property type="protein sequence ID" value="PWK22851.1"/>
    <property type="molecule type" value="Genomic_DNA"/>
</dbReference>
<keyword evidence="4" id="KW-0804">Transcription</keyword>
<evidence type="ECO:0000256" key="4">
    <source>
        <dbReference type="ARBA" id="ARBA00023163"/>
    </source>
</evidence>
<evidence type="ECO:0000256" key="2">
    <source>
        <dbReference type="ARBA" id="ARBA00022558"/>
    </source>
</evidence>
<evidence type="ECO:0000313" key="8">
    <source>
        <dbReference type="Proteomes" id="UP000245667"/>
    </source>
</evidence>
<dbReference type="PANTHER" id="PTHR30349:SF62">
    <property type="entry name" value="TYPE 1 FIMBRIAE REGULATORY PROTEIN FIMB-RELATED"/>
    <property type="match status" value="1"/>
</dbReference>
<dbReference type="Pfam" id="PF00589">
    <property type="entry name" value="Phage_integrase"/>
    <property type="match status" value="1"/>
</dbReference>
<name>A0A316DXL5_9FLAO</name>
<dbReference type="Proteomes" id="UP000245667">
    <property type="component" value="Unassembled WGS sequence"/>
</dbReference>
<evidence type="ECO:0000259" key="6">
    <source>
        <dbReference type="PROSITE" id="PS51898"/>
    </source>
</evidence>
<evidence type="ECO:0000256" key="3">
    <source>
        <dbReference type="ARBA" id="ARBA00023015"/>
    </source>
</evidence>
<reference evidence="7 8" key="1">
    <citation type="submission" date="2018-05" db="EMBL/GenBank/DDBJ databases">
        <title>Genomic Encyclopedia of Archaeal and Bacterial Type Strains, Phase II (KMG-II): from individual species to whole genera.</title>
        <authorList>
            <person name="Goeker M."/>
        </authorList>
    </citation>
    <scope>NUCLEOTIDE SEQUENCE [LARGE SCALE GENOMIC DNA]</scope>
    <source>
        <strain evidence="7 8">DSM 23514</strain>
    </source>
</reference>
<evidence type="ECO:0000256" key="5">
    <source>
        <dbReference type="ARBA" id="ARBA00023172"/>
    </source>
</evidence>
<dbReference type="Gene3D" id="1.10.443.10">
    <property type="entry name" value="Intergrase catalytic core"/>
    <property type="match status" value="1"/>
</dbReference>
<dbReference type="SUPFAM" id="SSF56349">
    <property type="entry name" value="DNA breaking-rejoining enzymes"/>
    <property type="match status" value="1"/>
</dbReference>
<keyword evidence="2" id="KW-1029">Fimbrium biogenesis</keyword>
<comment type="caution">
    <text evidence="7">The sequence shown here is derived from an EMBL/GenBank/DDBJ whole genome shotgun (WGS) entry which is preliminary data.</text>
</comment>
<dbReference type="AlphaFoldDB" id="A0A316DXL5"/>
<dbReference type="GO" id="GO:0006310">
    <property type="term" value="P:DNA recombination"/>
    <property type="evidence" value="ECO:0007669"/>
    <property type="project" value="UniProtKB-KW"/>
</dbReference>